<feature type="signal peptide" evidence="1">
    <location>
        <begin position="1"/>
        <end position="22"/>
    </location>
</feature>
<evidence type="ECO:0000313" key="4">
    <source>
        <dbReference type="Proteomes" id="UP000309138"/>
    </source>
</evidence>
<comment type="caution">
    <text evidence="3">The sequence shown here is derived from an EMBL/GenBank/DDBJ whole genome shotgun (WGS) entry which is preliminary data.</text>
</comment>
<reference evidence="3 4" key="1">
    <citation type="submission" date="2019-04" db="EMBL/GenBank/DDBJ databases">
        <authorList>
            <person name="Yang Y."/>
            <person name="Wei D."/>
        </authorList>
    </citation>
    <scope>NUCLEOTIDE SEQUENCE [LARGE SCALE GENOMIC DNA]</scope>
    <source>
        <strain evidence="3 4">L-1-4w-11</strain>
    </source>
</reference>
<dbReference type="AlphaFoldDB" id="A0A4U1LA28"/>
<evidence type="ECO:0000313" key="3">
    <source>
        <dbReference type="EMBL" id="TKD53270.1"/>
    </source>
</evidence>
<accession>A0A4U1LA28</accession>
<feature type="chain" id="PRO_5020335013" description="Thioredoxin-like fold domain-containing protein" evidence="1">
    <location>
        <begin position="23"/>
        <end position="220"/>
    </location>
</feature>
<feature type="domain" description="Thioredoxin-like fold" evidence="2">
    <location>
        <begin position="38"/>
        <end position="211"/>
    </location>
</feature>
<proteinExistence type="predicted"/>
<dbReference type="Pfam" id="PF13462">
    <property type="entry name" value="Thioredoxin_4"/>
    <property type="match status" value="1"/>
</dbReference>
<sequence>MRLFWLLAALMSAFLLSAGADAQGQRDWRKAVRATPGGAHVVGNPAAKVKLVEYLSYTCPHCGEFVRDSKAPLLDGMVRNGSVSIELRPLTRNGIDLAAGMLVRCTGPAGLLAAQEAVFAQQPAMLAKAQRLQIAQDAPQAQQLKAAADGTGLTALLDKRIPGGAAKCLAATADRDRLIAIAQGASGRIRGTPSFEINGQLVEGHDWASLEPQLRAAGAR</sequence>
<dbReference type="EMBL" id="SWKR01000001">
    <property type="protein sequence ID" value="TKD53270.1"/>
    <property type="molecule type" value="Genomic_DNA"/>
</dbReference>
<dbReference type="Gene3D" id="1.10.40.110">
    <property type="match status" value="1"/>
</dbReference>
<evidence type="ECO:0000259" key="2">
    <source>
        <dbReference type="Pfam" id="PF13462"/>
    </source>
</evidence>
<dbReference type="OrthoDB" id="8478320at2"/>
<keyword evidence="1" id="KW-0732">Signal</keyword>
<dbReference type="SUPFAM" id="SSF52833">
    <property type="entry name" value="Thioredoxin-like"/>
    <property type="match status" value="1"/>
</dbReference>
<dbReference type="InterPro" id="IPR036249">
    <property type="entry name" value="Thioredoxin-like_sf"/>
</dbReference>
<dbReference type="RefSeq" id="WP_136941689.1">
    <property type="nucleotide sequence ID" value="NZ_SWKR01000001.1"/>
</dbReference>
<name>A0A4U1LA28_9SPHN</name>
<dbReference type="Gene3D" id="3.40.30.10">
    <property type="entry name" value="Glutaredoxin"/>
    <property type="match status" value="1"/>
</dbReference>
<keyword evidence="4" id="KW-1185">Reference proteome</keyword>
<organism evidence="3 4">
    <name type="scientific">Sphingomonas baiyangensis</name>
    <dbReference type="NCBI Taxonomy" id="2572576"/>
    <lineage>
        <taxon>Bacteria</taxon>
        <taxon>Pseudomonadati</taxon>
        <taxon>Pseudomonadota</taxon>
        <taxon>Alphaproteobacteria</taxon>
        <taxon>Sphingomonadales</taxon>
        <taxon>Sphingomonadaceae</taxon>
        <taxon>Sphingomonas</taxon>
    </lineage>
</organism>
<gene>
    <name evidence="3" type="ORF">FBR43_02805</name>
</gene>
<dbReference type="Proteomes" id="UP000309138">
    <property type="component" value="Unassembled WGS sequence"/>
</dbReference>
<protein>
    <recommendedName>
        <fullName evidence="2">Thioredoxin-like fold domain-containing protein</fullName>
    </recommendedName>
</protein>
<dbReference type="InterPro" id="IPR012336">
    <property type="entry name" value="Thioredoxin-like_fold"/>
</dbReference>
<evidence type="ECO:0000256" key="1">
    <source>
        <dbReference type="SAM" id="SignalP"/>
    </source>
</evidence>